<proteinExistence type="predicted"/>
<dbReference type="Proteomes" id="UP000092445">
    <property type="component" value="Unassembled WGS sequence"/>
</dbReference>
<dbReference type="EnsemblMetazoa" id="GPAI017176-RA">
    <property type="protein sequence ID" value="GPAI017176-PA"/>
    <property type="gene ID" value="GPAI017176"/>
</dbReference>
<sequence length="238" mass="28066">MNILARKETEHIDQYKSVDNHIMKESPRKAEMFTKSAELVPLRRPIAEDLILASWSTNGLCKGQFAAKLTSRYIGQYIVKRCVSSIIFSISDDNARDDWSKKFFQEVERMLWELHTGQGRRRDGRRQVTSEPQGEDWWPVPIFHFRGVTGVDRFRKDFRFQLAEELGHGHNGERDISTSLLSDLPILNTRSWKFCHNSEHRHDRQQAQAFEDVVFTDTETQLATRNLSLIHRKLYWRF</sequence>
<reference evidence="1" key="2">
    <citation type="submission" date="2020-05" db="UniProtKB">
        <authorList>
            <consortium name="EnsemblMetazoa"/>
        </authorList>
    </citation>
    <scope>IDENTIFICATION</scope>
    <source>
        <strain evidence="1">IAEA</strain>
    </source>
</reference>
<protein>
    <submittedName>
        <fullName evidence="1">Uncharacterized protein</fullName>
    </submittedName>
</protein>
<evidence type="ECO:0000313" key="1">
    <source>
        <dbReference type="EnsemblMetazoa" id="GPAI017176-PA"/>
    </source>
</evidence>
<evidence type="ECO:0000313" key="2">
    <source>
        <dbReference type="Proteomes" id="UP000092445"/>
    </source>
</evidence>
<dbReference type="AlphaFoldDB" id="A0A1A9ZJX6"/>
<reference evidence="2" key="1">
    <citation type="submission" date="2014-03" db="EMBL/GenBank/DDBJ databases">
        <authorList>
            <person name="Aksoy S."/>
            <person name="Warren W."/>
            <person name="Wilson R.K."/>
        </authorList>
    </citation>
    <scope>NUCLEOTIDE SEQUENCE [LARGE SCALE GENOMIC DNA]</scope>
    <source>
        <strain evidence="2">IAEA</strain>
    </source>
</reference>
<dbReference type="VEuPathDB" id="VectorBase:GPAI017176"/>
<name>A0A1A9ZJX6_GLOPL</name>
<keyword evidence="2" id="KW-1185">Reference proteome</keyword>
<accession>A0A1A9ZJX6</accession>
<organism evidence="1 2">
    <name type="scientific">Glossina pallidipes</name>
    <name type="common">Tsetse fly</name>
    <dbReference type="NCBI Taxonomy" id="7398"/>
    <lineage>
        <taxon>Eukaryota</taxon>
        <taxon>Metazoa</taxon>
        <taxon>Ecdysozoa</taxon>
        <taxon>Arthropoda</taxon>
        <taxon>Hexapoda</taxon>
        <taxon>Insecta</taxon>
        <taxon>Pterygota</taxon>
        <taxon>Neoptera</taxon>
        <taxon>Endopterygota</taxon>
        <taxon>Diptera</taxon>
        <taxon>Brachycera</taxon>
        <taxon>Muscomorpha</taxon>
        <taxon>Hippoboscoidea</taxon>
        <taxon>Glossinidae</taxon>
        <taxon>Glossina</taxon>
    </lineage>
</organism>